<evidence type="ECO:0000256" key="3">
    <source>
        <dbReference type="ARBA" id="ARBA00022691"/>
    </source>
</evidence>
<evidence type="ECO:0000256" key="1">
    <source>
        <dbReference type="ARBA" id="ARBA00022603"/>
    </source>
</evidence>
<gene>
    <name evidence="5" type="ORF">AB5J51_33425</name>
</gene>
<dbReference type="GO" id="GO:0102208">
    <property type="term" value="F:2-polyprenyl-6-hydroxyphenol methylase activity"/>
    <property type="evidence" value="ECO:0007669"/>
    <property type="project" value="UniProtKB-EC"/>
</dbReference>
<sequence length="218" mass="22812">MSGGKSAAEVFDEVGVRYEEVFGRVPGQLAALDWLTGRLAPGARVLDVGSGTGRPTAEALARAGCAVTGIDVSAHMVDLARSRVPQARFEQADVRTYAAAEGGFDAVCSFFPLLVMSQQEVAAALERMASWVAPGGYFVMATVPGDISDLDIVWMGHEVTVSSLSTAEHLRLLDAAGLEVLEHHTALFRPAAEAAGAAGAAAAAEPEDHLFCYARRPA</sequence>
<dbReference type="EMBL" id="CP165727">
    <property type="protein sequence ID" value="XDV67481.1"/>
    <property type="molecule type" value="Genomic_DNA"/>
</dbReference>
<dbReference type="GO" id="GO:0032259">
    <property type="term" value="P:methylation"/>
    <property type="evidence" value="ECO:0007669"/>
    <property type="project" value="UniProtKB-KW"/>
</dbReference>
<dbReference type="PANTHER" id="PTHR43464">
    <property type="entry name" value="METHYLTRANSFERASE"/>
    <property type="match status" value="1"/>
</dbReference>
<dbReference type="PANTHER" id="PTHR43464:SF19">
    <property type="entry name" value="UBIQUINONE BIOSYNTHESIS O-METHYLTRANSFERASE, MITOCHONDRIAL"/>
    <property type="match status" value="1"/>
</dbReference>
<dbReference type="InterPro" id="IPR041698">
    <property type="entry name" value="Methyltransf_25"/>
</dbReference>
<feature type="domain" description="Methyltransferase" evidence="4">
    <location>
        <begin position="45"/>
        <end position="136"/>
    </location>
</feature>
<dbReference type="GO" id="GO:0061542">
    <property type="term" value="F:3-demethylubiquinol 3-O-methyltransferase activity"/>
    <property type="evidence" value="ECO:0007669"/>
    <property type="project" value="UniProtKB-EC"/>
</dbReference>
<accession>A0AB39YD86</accession>
<dbReference type="RefSeq" id="WP_369779326.1">
    <property type="nucleotide sequence ID" value="NZ_CP165727.1"/>
</dbReference>
<evidence type="ECO:0000256" key="2">
    <source>
        <dbReference type="ARBA" id="ARBA00022679"/>
    </source>
</evidence>
<dbReference type="EC" id="2.1.1.222" evidence="5"/>
<organism evidence="5">
    <name type="scientific">Streptomyces sp. R33</name>
    <dbReference type="NCBI Taxonomy" id="3238629"/>
    <lineage>
        <taxon>Bacteria</taxon>
        <taxon>Bacillati</taxon>
        <taxon>Actinomycetota</taxon>
        <taxon>Actinomycetes</taxon>
        <taxon>Kitasatosporales</taxon>
        <taxon>Streptomycetaceae</taxon>
        <taxon>Streptomyces</taxon>
    </lineage>
</organism>
<keyword evidence="3" id="KW-0949">S-adenosyl-L-methionine</keyword>
<dbReference type="AlphaFoldDB" id="A0AB39YD86"/>
<dbReference type="InterPro" id="IPR029063">
    <property type="entry name" value="SAM-dependent_MTases_sf"/>
</dbReference>
<dbReference type="CDD" id="cd02440">
    <property type="entry name" value="AdoMet_MTases"/>
    <property type="match status" value="1"/>
</dbReference>
<evidence type="ECO:0000259" key="4">
    <source>
        <dbReference type="Pfam" id="PF13649"/>
    </source>
</evidence>
<dbReference type="Gene3D" id="3.40.50.150">
    <property type="entry name" value="Vaccinia Virus protein VP39"/>
    <property type="match status" value="1"/>
</dbReference>
<dbReference type="EC" id="2.1.1.64" evidence="5"/>
<dbReference type="SUPFAM" id="SSF53335">
    <property type="entry name" value="S-adenosyl-L-methionine-dependent methyltransferases"/>
    <property type="match status" value="1"/>
</dbReference>
<proteinExistence type="predicted"/>
<protein>
    <submittedName>
        <fullName evidence="5">Class I SAM-dependent methyltransferase</fullName>
        <ecNumber evidence="5">2.1.1.222</ecNumber>
        <ecNumber evidence="5">2.1.1.64</ecNumber>
    </submittedName>
</protein>
<keyword evidence="1 5" id="KW-0489">Methyltransferase</keyword>
<dbReference type="Pfam" id="PF13649">
    <property type="entry name" value="Methyltransf_25"/>
    <property type="match status" value="1"/>
</dbReference>
<keyword evidence="2 5" id="KW-0808">Transferase</keyword>
<name>A0AB39YD86_9ACTN</name>
<reference evidence="5" key="1">
    <citation type="submission" date="2024-08" db="EMBL/GenBank/DDBJ databases">
        <authorList>
            <person name="Yu S.T."/>
        </authorList>
    </citation>
    <scope>NUCLEOTIDE SEQUENCE</scope>
    <source>
        <strain evidence="5">R33</strain>
    </source>
</reference>
<evidence type="ECO:0000313" key="5">
    <source>
        <dbReference type="EMBL" id="XDV67481.1"/>
    </source>
</evidence>